<keyword evidence="6 7" id="KW-0472">Membrane</keyword>
<comment type="subcellular location">
    <subcellularLocation>
        <location evidence="1">Membrane</location>
        <topology evidence="1">Multi-pass membrane protein</topology>
    </subcellularLocation>
</comment>
<dbReference type="AlphaFoldDB" id="A0A161K6G5"/>
<dbReference type="PANTHER" id="PTHR36838">
    <property type="entry name" value="AUXIN EFFLUX CARRIER FAMILY PROTEIN"/>
    <property type="match status" value="1"/>
</dbReference>
<name>A0A161K6G5_9ZZZZ</name>
<feature type="transmembrane region" description="Helical" evidence="7">
    <location>
        <begin position="167"/>
        <end position="185"/>
    </location>
</feature>
<feature type="transmembrane region" description="Helical" evidence="7">
    <location>
        <begin position="284"/>
        <end position="311"/>
    </location>
</feature>
<evidence type="ECO:0000256" key="4">
    <source>
        <dbReference type="ARBA" id="ARBA00022692"/>
    </source>
</evidence>
<accession>A0A161K6G5</accession>
<feature type="transmembrane region" description="Helical" evidence="7">
    <location>
        <begin position="256"/>
        <end position="277"/>
    </location>
</feature>
<evidence type="ECO:0000256" key="3">
    <source>
        <dbReference type="ARBA" id="ARBA00022475"/>
    </source>
</evidence>
<feature type="transmembrane region" description="Helical" evidence="7">
    <location>
        <begin position="191"/>
        <end position="216"/>
    </location>
</feature>
<proteinExistence type="predicted"/>
<dbReference type="InterPro" id="IPR004776">
    <property type="entry name" value="Mem_transp_PIN-like"/>
</dbReference>
<feature type="transmembrane region" description="Helical" evidence="7">
    <location>
        <begin position="6"/>
        <end position="23"/>
    </location>
</feature>
<dbReference type="EMBL" id="CZRL01000097">
    <property type="protein sequence ID" value="CUS53311.1"/>
    <property type="molecule type" value="Genomic_DNA"/>
</dbReference>
<evidence type="ECO:0000313" key="8">
    <source>
        <dbReference type="EMBL" id="CUS53311.1"/>
    </source>
</evidence>
<evidence type="ECO:0000256" key="2">
    <source>
        <dbReference type="ARBA" id="ARBA00022448"/>
    </source>
</evidence>
<evidence type="ECO:0000256" key="5">
    <source>
        <dbReference type="ARBA" id="ARBA00022989"/>
    </source>
</evidence>
<feature type="transmembrane region" description="Helical" evidence="7">
    <location>
        <begin position="35"/>
        <end position="54"/>
    </location>
</feature>
<gene>
    <name evidence="8" type="ORF">MGWOODY_XGa1371</name>
</gene>
<keyword evidence="5 7" id="KW-1133">Transmembrane helix</keyword>
<evidence type="ECO:0000256" key="1">
    <source>
        <dbReference type="ARBA" id="ARBA00004141"/>
    </source>
</evidence>
<keyword evidence="4 7" id="KW-0812">Transmembrane</keyword>
<organism evidence="8">
    <name type="scientific">hydrothermal vent metagenome</name>
    <dbReference type="NCBI Taxonomy" id="652676"/>
    <lineage>
        <taxon>unclassified sequences</taxon>
        <taxon>metagenomes</taxon>
        <taxon>ecological metagenomes</taxon>
    </lineage>
</organism>
<protein>
    <submittedName>
        <fullName evidence="8">Malonate transporter</fullName>
    </submittedName>
</protein>
<reference evidence="8" key="1">
    <citation type="submission" date="2015-10" db="EMBL/GenBank/DDBJ databases">
        <authorList>
            <person name="Gilbert D.G."/>
        </authorList>
    </citation>
    <scope>NUCLEOTIDE SEQUENCE</scope>
</reference>
<dbReference type="GO" id="GO:0055085">
    <property type="term" value="P:transmembrane transport"/>
    <property type="evidence" value="ECO:0007669"/>
    <property type="project" value="InterPro"/>
</dbReference>
<evidence type="ECO:0000256" key="7">
    <source>
        <dbReference type="SAM" id="Phobius"/>
    </source>
</evidence>
<feature type="transmembrane region" description="Helical" evidence="7">
    <location>
        <begin position="98"/>
        <end position="120"/>
    </location>
</feature>
<dbReference type="GO" id="GO:0016020">
    <property type="term" value="C:membrane"/>
    <property type="evidence" value="ECO:0007669"/>
    <property type="project" value="UniProtKB-SubCell"/>
</dbReference>
<sequence>MADVVIAIVAPIFGVVICGYIAGRVRLLDKAAIHGISIYVFNLAIPLLLFYAMAKIDLPDVLPWSYLLGYYGCALGFFAVAFTVSGLVFGYRPREAGIFAFGSSYGSFIPLGIPLVLTIFGERATLPLFMLVATQALVMFPVMTLVQVSGAGHRDQNSRLWSFARGVIANQYLAGIALGTLVNLMDLSLPTVLVGVLELFAQSATPCALFALGAALSQYRVAGSLGASVAICVMKTVVFPVGVWLVLRFVLELDSLWLSVAVVLAALPVGINTYLFAERYSTGVPLAAASTVVSTAVSMITLSLVLLLLGVSG</sequence>
<keyword evidence="2" id="KW-0813">Transport</keyword>
<dbReference type="Pfam" id="PF03547">
    <property type="entry name" value="Mem_trans"/>
    <property type="match status" value="1"/>
</dbReference>
<feature type="transmembrane region" description="Helical" evidence="7">
    <location>
        <begin position="228"/>
        <end position="250"/>
    </location>
</feature>
<feature type="transmembrane region" description="Helical" evidence="7">
    <location>
        <begin position="126"/>
        <end position="146"/>
    </location>
</feature>
<feature type="transmembrane region" description="Helical" evidence="7">
    <location>
        <begin position="66"/>
        <end position="91"/>
    </location>
</feature>
<dbReference type="PANTHER" id="PTHR36838:SF3">
    <property type="entry name" value="TRANSPORTER AUXIN EFFLUX CARRIER EC FAMILY"/>
    <property type="match status" value="1"/>
</dbReference>
<keyword evidence="3" id="KW-1003">Cell membrane</keyword>
<evidence type="ECO:0000256" key="6">
    <source>
        <dbReference type="ARBA" id="ARBA00023136"/>
    </source>
</evidence>